<dbReference type="EMBL" id="JAFBCV010000003">
    <property type="protein sequence ID" value="MBM7837958.1"/>
    <property type="molecule type" value="Genomic_DNA"/>
</dbReference>
<reference evidence="1" key="1">
    <citation type="submission" date="2021-01" db="EMBL/GenBank/DDBJ databases">
        <title>Genomic Encyclopedia of Type Strains, Phase IV (KMG-IV): sequencing the most valuable type-strain genomes for metagenomic binning, comparative biology and taxonomic classification.</title>
        <authorList>
            <person name="Goeker M."/>
        </authorList>
    </citation>
    <scope>NUCLEOTIDE SEQUENCE</scope>
    <source>
        <strain evidence="1">DSM 21943</strain>
    </source>
</reference>
<sequence>MGTKELHSLCQQYTNYPVKLHLENGEEFESVVEYVDQENVHVLYPVDQNEYPMQITLLEGFQSMNQQSRFGPGYGPGFGYPPYGGYPGFRPYGWRRWVLPLTALTAIALL</sequence>
<accession>A0ABS2SR44</accession>
<comment type="caution">
    <text evidence="1">The sequence shown here is derived from an EMBL/GenBank/DDBJ whole genome shotgun (WGS) entry which is preliminary data.</text>
</comment>
<gene>
    <name evidence="1" type="ORF">JOC54_001189</name>
</gene>
<protein>
    <submittedName>
        <fullName evidence="1">Uncharacterized protein</fullName>
    </submittedName>
</protein>
<proteinExistence type="predicted"/>
<organism evidence="1 2">
    <name type="scientific">Shouchella xiaoxiensis</name>
    <dbReference type="NCBI Taxonomy" id="766895"/>
    <lineage>
        <taxon>Bacteria</taxon>
        <taxon>Bacillati</taxon>
        <taxon>Bacillota</taxon>
        <taxon>Bacilli</taxon>
        <taxon>Bacillales</taxon>
        <taxon>Bacillaceae</taxon>
        <taxon>Shouchella</taxon>
    </lineage>
</organism>
<dbReference type="Proteomes" id="UP001179280">
    <property type="component" value="Unassembled WGS sequence"/>
</dbReference>
<dbReference type="RefSeq" id="WP_204465075.1">
    <property type="nucleotide sequence ID" value="NZ_JAFBCV010000003.1"/>
</dbReference>
<evidence type="ECO:0000313" key="2">
    <source>
        <dbReference type="Proteomes" id="UP001179280"/>
    </source>
</evidence>
<evidence type="ECO:0000313" key="1">
    <source>
        <dbReference type="EMBL" id="MBM7837958.1"/>
    </source>
</evidence>
<name>A0ABS2SR44_9BACI</name>
<keyword evidence="2" id="KW-1185">Reference proteome</keyword>